<dbReference type="UniPathway" id="UPA00241">
    <property type="reaction ID" value="UER00352"/>
</dbReference>
<evidence type="ECO:0000256" key="1">
    <source>
        <dbReference type="ARBA" id="ARBA00001206"/>
    </source>
</evidence>
<proteinExistence type="inferred from homology"/>
<comment type="catalytic activity">
    <reaction evidence="1">
        <text>(R)-pantothenate + ATP = (R)-4'-phosphopantothenate + ADP + H(+)</text>
        <dbReference type="Rhea" id="RHEA:16373"/>
        <dbReference type="ChEBI" id="CHEBI:10986"/>
        <dbReference type="ChEBI" id="CHEBI:15378"/>
        <dbReference type="ChEBI" id="CHEBI:29032"/>
        <dbReference type="ChEBI" id="CHEBI:30616"/>
        <dbReference type="ChEBI" id="CHEBI:456216"/>
        <dbReference type="EC" id="2.7.1.33"/>
    </reaction>
</comment>
<keyword evidence="10" id="KW-0418">Kinase</keyword>
<dbReference type="InterPro" id="IPR027417">
    <property type="entry name" value="P-loop_NTPase"/>
</dbReference>
<evidence type="ECO:0000256" key="6">
    <source>
        <dbReference type="ARBA" id="ARBA00015080"/>
    </source>
</evidence>
<keyword evidence="7" id="KW-0963">Cytoplasm</keyword>
<gene>
    <name evidence="15" type="ORF">UFOPK1591_00610</name>
</gene>
<dbReference type="Pfam" id="PF00485">
    <property type="entry name" value="PRK"/>
    <property type="match status" value="1"/>
</dbReference>
<evidence type="ECO:0000313" key="15">
    <source>
        <dbReference type="EMBL" id="CAB4559209.1"/>
    </source>
</evidence>
<dbReference type="SUPFAM" id="SSF52540">
    <property type="entry name" value="P-loop containing nucleoside triphosphate hydrolases"/>
    <property type="match status" value="1"/>
</dbReference>
<keyword evidence="12" id="KW-0173">Coenzyme A biosynthesis</keyword>
<dbReference type="PIRSF" id="PIRSF000545">
    <property type="entry name" value="Pantothenate_kin"/>
    <property type="match status" value="1"/>
</dbReference>
<dbReference type="CDD" id="cd02025">
    <property type="entry name" value="PanK"/>
    <property type="match status" value="1"/>
</dbReference>
<comment type="pathway">
    <text evidence="3">Cofactor biosynthesis; coenzyme A biosynthesis; CoA from (R)-pantothenate: step 1/5.</text>
</comment>
<evidence type="ECO:0000256" key="3">
    <source>
        <dbReference type="ARBA" id="ARBA00005225"/>
    </source>
</evidence>
<dbReference type="EMBL" id="CAEZTD010000034">
    <property type="protein sequence ID" value="CAB4559209.1"/>
    <property type="molecule type" value="Genomic_DNA"/>
</dbReference>
<evidence type="ECO:0000256" key="12">
    <source>
        <dbReference type="ARBA" id="ARBA00022993"/>
    </source>
</evidence>
<dbReference type="AlphaFoldDB" id="A0A6J6D8Q0"/>
<evidence type="ECO:0000259" key="14">
    <source>
        <dbReference type="Pfam" id="PF00485"/>
    </source>
</evidence>
<comment type="similarity">
    <text evidence="4">Belongs to the prokaryotic pantothenate kinase family.</text>
</comment>
<feature type="domain" description="Phosphoribulokinase/uridine kinase" evidence="14">
    <location>
        <begin position="104"/>
        <end position="241"/>
    </location>
</feature>
<protein>
    <recommendedName>
        <fullName evidence="6">Pantothenate kinase</fullName>
        <ecNumber evidence="5">2.7.1.33</ecNumber>
    </recommendedName>
    <alternativeName>
        <fullName evidence="13">Pantothenic acid kinase</fullName>
    </alternativeName>
</protein>
<evidence type="ECO:0000256" key="9">
    <source>
        <dbReference type="ARBA" id="ARBA00022741"/>
    </source>
</evidence>
<evidence type="ECO:0000256" key="4">
    <source>
        <dbReference type="ARBA" id="ARBA00006087"/>
    </source>
</evidence>
<evidence type="ECO:0000256" key="5">
    <source>
        <dbReference type="ARBA" id="ARBA00012102"/>
    </source>
</evidence>
<keyword evidence="11" id="KW-0067">ATP-binding</keyword>
<dbReference type="Gene3D" id="3.40.50.300">
    <property type="entry name" value="P-loop containing nucleotide triphosphate hydrolases"/>
    <property type="match status" value="1"/>
</dbReference>
<keyword evidence="8" id="KW-0808">Transferase</keyword>
<dbReference type="GO" id="GO:0015937">
    <property type="term" value="P:coenzyme A biosynthetic process"/>
    <property type="evidence" value="ECO:0007669"/>
    <property type="project" value="UniProtKB-UniPathway"/>
</dbReference>
<dbReference type="HAMAP" id="MF_00215">
    <property type="entry name" value="Pantothen_kinase_1"/>
    <property type="match status" value="1"/>
</dbReference>
<name>A0A6J6D8Q0_9ZZZZ</name>
<dbReference type="GO" id="GO:0005737">
    <property type="term" value="C:cytoplasm"/>
    <property type="evidence" value="ECO:0007669"/>
    <property type="project" value="UniProtKB-SubCell"/>
</dbReference>
<dbReference type="InterPro" id="IPR006083">
    <property type="entry name" value="PRK/URK"/>
</dbReference>
<dbReference type="GO" id="GO:0004594">
    <property type="term" value="F:pantothenate kinase activity"/>
    <property type="evidence" value="ECO:0007669"/>
    <property type="project" value="UniProtKB-EC"/>
</dbReference>
<accession>A0A6J6D8Q0</accession>
<comment type="subcellular location">
    <subcellularLocation>
        <location evidence="2">Cytoplasm</location>
    </subcellularLocation>
</comment>
<dbReference type="EC" id="2.7.1.33" evidence="5"/>
<dbReference type="GO" id="GO:0005524">
    <property type="term" value="F:ATP binding"/>
    <property type="evidence" value="ECO:0007669"/>
    <property type="project" value="UniProtKB-KW"/>
</dbReference>
<dbReference type="NCBIfam" id="TIGR00554">
    <property type="entry name" value="panK_bact"/>
    <property type="match status" value="1"/>
</dbReference>
<dbReference type="InterPro" id="IPR004566">
    <property type="entry name" value="PanK"/>
</dbReference>
<reference evidence="15" key="1">
    <citation type="submission" date="2020-05" db="EMBL/GenBank/DDBJ databases">
        <authorList>
            <person name="Chiriac C."/>
            <person name="Salcher M."/>
            <person name="Ghai R."/>
            <person name="Kavagutti S V."/>
        </authorList>
    </citation>
    <scope>NUCLEOTIDE SEQUENCE</scope>
</reference>
<evidence type="ECO:0000256" key="8">
    <source>
        <dbReference type="ARBA" id="ARBA00022679"/>
    </source>
</evidence>
<sequence>MFEDAPAVDSIPDPTAPLSVIESTPFVEIPRDDWAALAPRTAQPLSPEDLESVRGLGDRLNLAEVDAIYRPLSRLLWLYAHGARDLHSATNGFLQRRASTTPFVIGVAGSVAVGKSTVSRVLQFLLARWEETPNVALVTTDGFLYPNAVLEARGLLERKGFPESYDRRALLNFVSEIKSGADEAKAPVYSHLDYDIVPGEFVTVARPDILIVEGLNVLQPPVGGGMAVSDLFDFTVYVDARSADIASWYEDRFLTLQRGAFADPKSYFHRFAGLSEAKALELARDYWQRINMPNLEQNIRPTRSRARLVLRKGPDHSVKSVLLRKI</sequence>
<evidence type="ECO:0000256" key="7">
    <source>
        <dbReference type="ARBA" id="ARBA00022490"/>
    </source>
</evidence>
<organism evidence="15">
    <name type="scientific">freshwater metagenome</name>
    <dbReference type="NCBI Taxonomy" id="449393"/>
    <lineage>
        <taxon>unclassified sequences</taxon>
        <taxon>metagenomes</taxon>
        <taxon>ecological metagenomes</taxon>
    </lineage>
</organism>
<evidence type="ECO:0000256" key="13">
    <source>
        <dbReference type="ARBA" id="ARBA00032866"/>
    </source>
</evidence>
<evidence type="ECO:0000256" key="10">
    <source>
        <dbReference type="ARBA" id="ARBA00022777"/>
    </source>
</evidence>
<evidence type="ECO:0000256" key="2">
    <source>
        <dbReference type="ARBA" id="ARBA00004496"/>
    </source>
</evidence>
<dbReference type="PANTHER" id="PTHR10285">
    <property type="entry name" value="URIDINE KINASE"/>
    <property type="match status" value="1"/>
</dbReference>
<keyword evidence="9" id="KW-0547">Nucleotide-binding</keyword>
<evidence type="ECO:0000256" key="11">
    <source>
        <dbReference type="ARBA" id="ARBA00022840"/>
    </source>
</evidence>